<dbReference type="SUPFAM" id="SSF81301">
    <property type="entry name" value="Nucleotidyltransferase"/>
    <property type="match status" value="1"/>
</dbReference>
<organism evidence="2 3">
    <name type="scientific">Drosophila rhopaloa</name>
    <name type="common">Fruit fly</name>
    <dbReference type="NCBI Taxonomy" id="1041015"/>
    <lineage>
        <taxon>Eukaryota</taxon>
        <taxon>Metazoa</taxon>
        <taxon>Ecdysozoa</taxon>
        <taxon>Arthropoda</taxon>
        <taxon>Hexapoda</taxon>
        <taxon>Insecta</taxon>
        <taxon>Pterygota</taxon>
        <taxon>Neoptera</taxon>
        <taxon>Endopterygota</taxon>
        <taxon>Diptera</taxon>
        <taxon>Brachycera</taxon>
        <taxon>Muscomorpha</taxon>
        <taxon>Ephydroidea</taxon>
        <taxon>Drosophilidae</taxon>
        <taxon>Drosophila</taxon>
        <taxon>Sophophora</taxon>
    </lineage>
</organism>
<feature type="domain" description="Poly(A) RNA polymerase mitochondrial-like central palm" evidence="1">
    <location>
        <begin position="35"/>
        <end position="167"/>
    </location>
</feature>
<dbReference type="Pfam" id="PF22600">
    <property type="entry name" value="MTPAP-like_central"/>
    <property type="match status" value="1"/>
</dbReference>
<dbReference type="InterPro" id="IPR054708">
    <property type="entry name" value="MTPAP-like_central"/>
</dbReference>
<dbReference type="PANTHER" id="PTHR12271">
    <property type="entry name" value="POLY A POLYMERASE CID PAP -RELATED"/>
    <property type="match status" value="1"/>
</dbReference>
<name>A0ABM5GUS0_DRORH</name>
<evidence type="ECO:0000313" key="3">
    <source>
        <dbReference type="Proteomes" id="UP001652680"/>
    </source>
</evidence>
<dbReference type="InterPro" id="IPR043519">
    <property type="entry name" value="NT_sf"/>
</dbReference>
<keyword evidence="3" id="KW-1185">Reference proteome</keyword>
<dbReference type="EnsemblMetazoa" id="XM_017114184.2">
    <property type="protein sequence ID" value="XP_016969673.2"/>
    <property type="gene ID" value="LOC108037582"/>
</dbReference>
<reference evidence="3" key="1">
    <citation type="journal article" date="2021" name="Elife">
        <title>Highly contiguous assemblies of 101 drosophilid genomes.</title>
        <authorList>
            <person name="Kim B.Y."/>
            <person name="Wang J.R."/>
            <person name="Miller D.E."/>
            <person name="Barmina O."/>
            <person name="Delaney E."/>
            <person name="Thompson A."/>
            <person name="Comeault A.A."/>
            <person name="Peede D."/>
            <person name="D'Agostino E.R."/>
            <person name="Pelaez J."/>
            <person name="Aguilar J.M."/>
            <person name="Haji D."/>
            <person name="Matsunaga T."/>
            <person name="Armstrong E.E."/>
            <person name="Zych M."/>
            <person name="Ogawa Y."/>
            <person name="Stamenkovic-Radak M."/>
            <person name="Jelic M."/>
            <person name="Veselinovic M.S."/>
            <person name="Tanaskovic M."/>
            <person name="Eric P."/>
            <person name="Gao J.J."/>
            <person name="Katoh T.K."/>
            <person name="Toda M.J."/>
            <person name="Watabe H."/>
            <person name="Watada M."/>
            <person name="Davis J.S."/>
            <person name="Moyle L.C."/>
            <person name="Manoli G."/>
            <person name="Bertolini E."/>
            <person name="Kostal V."/>
            <person name="Hawley R.S."/>
            <person name="Takahashi A."/>
            <person name="Jones C.D."/>
            <person name="Price D.K."/>
            <person name="Whiteman N."/>
            <person name="Kopp A."/>
            <person name="Matute D.R."/>
            <person name="Petrov D.A."/>
        </authorList>
    </citation>
    <scope>NUCLEOTIDE SEQUENCE [LARGE SCALE GENOMIC DNA]</scope>
</reference>
<dbReference type="RefSeq" id="XP_016969673.2">
    <property type="nucleotide sequence ID" value="XM_017114184.2"/>
</dbReference>
<evidence type="ECO:0000313" key="2">
    <source>
        <dbReference type="EnsemblMetazoa" id="XP_016969673.2"/>
    </source>
</evidence>
<dbReference type="Gene3D" id="3.30.460.10">
    <property type="entry name" value="Beta Polymerase, domain 2"/>
    <property type="match status" value="1"/>
</dbReference>
<sequence>MDRSFKLAINIRSDSDRPTSKARRNFWFSLLNDVRRATKKQDNVSLNQKISNELKKTLRPEFPSQLIQIHLFGSRILGIAGDDSDLDIYVDIGNCSGVYSDKPTKKVLEQQMVIAQAIRKDPSKWAFLKNCEGRCPLVVVRHKNSNIQCDISFSNSMTCGQIKLVNYIFELQPIARYMVVYLRGWAERQQIHSAFRSHLLVLMVIFILQVRRHLPTIYMLQNGLKPDVGPWITKFCNFKLFELNIEQVPVNGYQARKKLADFFSFYSTFNFSKFVVCPYLGKKVLRSNLKYMMPQRYRQFGNGRRFQNKQVAIQDLVHLNHNKGASINKSMLDCFVEKCCLESQGFFKT</sequence>
<protein>
    <recommendedName>
        <fullName evidence="1">Poly(A) RNA polymerase mitochondrial-like central palm domain-containing protein</fullName>
    </recommendedName>
</protein>
<dbReference type="Gene3D" id="1.10.1410.10">
    <property type="match status" value="1"/>
</dbReference>
<evidence type="ECO:0000259" key="1">
    <source>
        <dbReference type="Pfam" id="PF22600"/>
    </source>
</evidence>
<dbReference type="PANTHER" id="PTHR12271:SF66">
    <property type="entry name" value="TERMINAL URIDYLYLTRANSFERASE TAILOR"/>
    <property type="match status" value="1"/>
</dbReference>
<dbReference type="SUPFAM" id="SSF81631">
    <property type="entry name" value="PAP/OAS1 substrate-binding domain"/>
    <property type="match status" value="1"/>
</dbReference>
<proteinExistence type="predicted"/>
<dbReference type="Proteomes" id="UP001652680">
    <property type="component" value="Unassembled WGS sequence"/>
</dbReference>
<dbReference type="GeneID" id="108037582"/>
<accession>A0ABM5GUS0</accession>
<dbReference type="CDD" id="cd05402">
    <property type="entry name" value="NT_PAP_TUTase"/>
    <property type="match status" value="1"/>
</dbReference>
<reference evidence="2" key="2">
    <citation type="submission" date="2025-05" db="UniProtKB">
        <authorList>
            <consortium name="EnsemblMetazoa"/>
        </authorList>
    </citation>
    <scope>IDENTIFICATION</scope>
</reference>